<name>A0AAP1AH13_ACIBA</name>
<dbReference type="RefSeq" id="WP_001287627.1">
    <property type="nucleotide sequence ID" value="NZ_CM125926.1"/>
</dbReference>
<evidence type="ECO:0008006" key="3">
    <source>
        <dbReference type="Google" id="ProtNLM"/>
    </source>
</evidence>
<sequence>MSEAVKEQEAIDTYVAQIERSNLFTIVIEGKDDLLVYREFEAIYDELNCFVSVLPVGGRNTALGIFKKLKNTSHINRTIFIVDQDEWIIKGKDPVYNHDRIICTHGYSFENDIFIDGNLENDMQTKNPIVFNNELPIVLQWYALEMSRILSSKPTANLKMHIDNLFNQASIYTVPQSGEIFPTPLFSRLQSEYPHLLRGKTLLQFYIRVMNNRPGFKNAHSVISTVENVTKHKGSCLNRIFQEVDNLVKTS</sequence>
<evidence type="ECO:0000313" key="2">
    <source>
        <dbReference type="Proteomes" id="UP000051449"/>
    </source>
</evidence>
<dbReference type="KEGG" id="abk:LX00_03350"/>
<proteinExistence type="predicted"/>
<accession>A0AAP1AH13</accession>
<evidence type="ECO:0000313" key="1">
    <source>
        <dbReference type="EMBL" id="KQE12913.1"/>
    </source>
</evidence>
<gene>
    <name evidence="1" type="ORF">APD33_01565</name>
</gene>
<dbReference type="EMBL" id="LLGC01000006">
    <property type="protein sequence ID" value="KQE12913.1"/>
    <property type="molecule type" value="Genomic_DNA"/>
</dbReference>
<organism evidence="1 2">
    <name type="scientific">Acinetobacter baumannii</name>
    <dbReference type="NCBI Taxonomy" id="470"/>
    <lineage>
        <taxon>Bacteria</taxon>
        <taxon>Pseudomonadati</taxon>
        <taxon>Pseudomonadota</taxon>
        <taxon>Gammaproteobacteria</taxon>
        <taxon>Moraxellales</taxon>
        <taxon>Moraxellaceae</taxon>
        <taxon>Acinetobacter</taxon>
        <taxon>Acinetobacter calcoaceticus/baumannii complex</taxon>
    </lineage>
</organism>
<reference evidence="1 2" key="1">
    <citation type="submission" date="2015-10" db="EMBL/GenBank/DDBJ databases">
        <title>The utility of whole genome sequencing in characterizing Acinetobacter epidemiology and analyzing hospital outbreaks.</title>
        <authorList>
            <person name="Ozer E.A."/>
            <person name="Fitzpatrick M.A."/>
            <person name="Hauser A.R."/>
        </authorList>
    </citation>
    <scope>NUCLEOTIDE SEQUENCE [LARGE SCALE GENOMIC DNA]</scope>
    <source>
        <strain evidence="1 2">ABBL072</strain>
    </source>
</reference>
<dbReference type="AlphaFoldDB" id="A0AAP1AH13"/>
<dbReference type="Proteomes" id="UP000051449">
    <property type="component" value="Unassembled WGS sequence"/>
</dbReference>
<protein>
    <recommendedName>
        <fullName evidence="3">DUF4435 domain-containing protein</fullName>
    </recommendedName>
</protein>
<comment type="caution">
    <text evidence="1">The sequence shown here is derived from an EMBL/GenBank/DDBJ whole genome shotgun (WGS) entry which is preliminary data.</text>
</comment>
<dbReference type="KEGG" id="abau:IX87_17890"/>